<keyword evidence="3" id="KW-1185">Reference proteome</keyword>
<dbReference type="EMBL" id="CP042997">
    <property type="protein sequence ID" value="QEH38234.1"/>
    <property type="molecule type" value="Genomic_DNA"/>
</dbReference>
<feature type="transmembrane region" description="Helical" evidence="1">
    <location>
        <begin position="26"/>
        <end position="49"/>
    </location>
</feature>
<evidence type="ECO:0000313" key="2">
    <source>
        <dbReference type="EMBL" id="QEH38234.1"/>
    </source>
</evidence>
<dbReference type="KEGG" id="agv:OJF2_68320"/>
<dbReference type="AlphaFoldDB" id="A0A5B9WD82"/>
<keyword evidence="1" id="KW-0812">Transmembrane</keyword>
<organism evidence="2 3">
    <name type="scientific">Aquisphaera giovannonii</name>
    <dbReference type="NCBI Taxonomy" id="406548"/>
    <lineage>
        <taxon>Bacteria</taxon>
        <taxon>Pseudomonadati</taxon>
        <taxon>Planctomycetota</taxon>
        <taxon>Planctomycetia</taxon>
        <taxon>Isosphaerales</taxon>
        <taxon>Isosphaeraceae</taxon>
        <taxon>Aquisphaera</taxon>
    </lineage>
</organism>
<accession>A0A5B9WD82</accession>
<keyword evidence="1" id="KW-1133">Transmembrane helix</keyword>
<dbReference type="Proteomes" id="UP000324233">
    <property type="component" value="Chromosome"/>
</dbReference>
<proteinExistence type="predicted"/>
<keyword evidence="1" id="KW-0472">Membrane</keyword>
<gene>
    <name evidence="2" type="ORF">OJF2_68320</name>
</gene>
<sequence length="179" mass="19053">MDEPAAKTLVPPRPNPGPEPLVEPAIGLPQVAAVALGLLVLAILGTWLLRRRDRARGGPSPAGAADAFDDSPSGRVAVLALRARQSLASRFGPQLHARTTEEIALDDRLREALGPDRMGPLLLLLEAADRCKFAPARSPDDDATLEEHLLGWTSLAESLHNGQVKAAARSSDPPPRHRS</sequence>
<protein>
    <recommendedName>
        <fullName evidence="4">DUF4381 domain-containing protein</fullName>
    </recommendedName>
</protein>
<evidence type="ECO:0000256" key="1">
    <source>
        <dbReference type="SAM" id="Phobius"/>
    </source>
</evidence>
<reference evidence="2 3" key="1">
    <citation type="submission" date="2019-08" db="EMBL/GenBank/DDBJ databases">
        <title>Deep-cultivation of Planctomycetes and their phenomic and genomic characterization uncovers novel biology.</title>
        <authorList>
            <person name="Wiegand S."/>
            <person name="Jogler M."/>
            <person name="Boedeker C."/>
            <person name="Pinto D."/>
            <person name="Vollmers J."/>
            <person name="Rivas-Marin E."/>
            <person name="Kohn T."/>
            <person name="Peeters S.H."/>
            <person name="Heuer A."/>
            <person name="Rast P."/>
            <person name="Oberbeckmann S."/>
            <person name="Bunk B."/>
            <person name="Jeske O."/>
            <person name="Meyerdierks A."/>
            <person name="Storesund J.E."/>
            <person name="Kallscheuer N."/>
            <person name="Luecker S."/>
            <person name="Lage O.M."/>
            <person name="Pohl T."/>
            <person name="Merkel B.J."/>
            <person name="Hornburger P."/>
            <person name="Mueller R.-W."/>
            <person name="Bruemmer F."/>
            <person name="Labrenz M."/>
            <person name="Spormann A.M."/>
            <person name="Op den Camp H."/>
            <person name="Overmann J."/>
            <person name="Amann R."/>
            <person name="Jetten M.S.M."/>
            <person name="Mascher T."/>
            <person name="Medema M.H."/>
            <person name="Devos D.P."/>
            <person name="Kaster A.-K."/>
            <person name="Ovreas L."/>
            <person name="Rohde M."/>
            <person name="Galperin M.Y."/>
            <person name="Jogler C."/>
        </authorList>
    </citation>
    <scope>NUCLEOTIDE SEQUENCE [LARGE SCALE GENOMIC DNA]</scope>
    <source>
        <strain evidence="2 3">OJF2</strain>
    </source>
</reference>
<name>A0A5B9WD82_9BACT</name>
<evidence type="ECO:0000313" key="3">
    <source>
        <dbReference type="Proteomes" id="UP000324233"/>
    </source>
</evidence>
<evidence type="ECO:0008006" key="4">
    <source>
        <dbReference type="Google" id="ProtNLM"/>
    </source>
</evidence>